<accession>A0ABD1G2D6</accession>
<dbReference type="SMART" id="SM00392">
    <property type="entry name" value="PROF"/>
    <property type="match status" value="1"/>
</dbReference>
<name>A0ABD1G2D6_SALDI</name>
<proteinExistence type="inferred from homology"/>
<keyword evidence="9" id="KW-1185">Reference proteome</keyword>
<protein>
    <recommendedName>
        <fullName evidence="7">Profilin</fullName>
    </recommendedName>
</protein>
<evidence type="ECO:0000313" key="9">
    <source>
        <dbReference type="Proteomes" id="UP001567538"/>
    </source>
</evidence>
<dbReference type="Proteomes" id="UP001567538">
    <property type="component" value="Unassembled WGS sequence"/>
</dbReference>
<keyword evidence="3" id="KW-0963">Cytoplasm</keyword>
<evidence type="ECO:0000256" key="6">
    <source>
        <dbReference type="ARBA" id="ARBA00023212"/>
    </source>
</evidence>
<evidence type="ECO:0000256" key="4">
    <source>
        <dbReference type="ARBA" id="ARBA00022553"/>
    </source>
</evidence>
<evidence type="ECO:0000256" key="7">
    <source>
        <dbReference type="RuleBase" id="RU003909"/>
    </source>
</evidence>
<dbReference type="PANTHER" id="PTHR11604:SF49">
    <property type="entry name" value="PROFILIN-2"/>
    <property type="match status" value="1"/>
</dbReference>
<evidence type="ECO:0000256" key="1">
    <source>
        <dbReference type="ARBA" id="ARBA00004245"/>
    </source>
</evidence>
<dbReference type="PRINTS" id="PR01640">
    <property type="entry name" value="PROFILINPLNT"/>
</dbReference>
<dbReference type="InterPro" id="IPR005455">
    <property type="entry name" value="PFN_euk"/>
</dbReference>
<comment type="subcellular location">
    <subcellularLocation>
        <location evidence="1">Cytoplasm</location>
        <location evidence="1">Cytoskeleton</location>
    </subcellularLocation>
</comment>
<organism evidence="8 9">
    <name type="scientific">Salvia divinorum</name>
    <name type="common">Maria pastora</name>
    <name type="synonym">Diviner's sage</name>
    <dbReference type="NCBI Taxonomy" id="28513"/>
    <lineage>
        <taxon>Eukaryota</taxon>
        <taxon>Viridiplantae</taxon>
        <taxon>Streptophyta</taxon>
        <taxon>Embryophyta</taxon>
        <taxon>Tracheophyta</taxon>
        <taxon>Spermatophyta</taxon>
        <taxon>Magnoliopsida</taxon>
        <taxon>eudicotyledons</taxon>
        <taxon>Gunneridae</taxon>
        <taxon>Pentapetalae</taxon>
        <taxon>asterids</taxon>
        <taxon>lamiids</taxon>
        <taxon>Lamiales</taxon>
        <taxon>Lamiaceae</taxon>
        <taxon>Nepetoideae</taxon>
        <taxon>Mentheae</taxon>
        <taxon>Salviinae</taxon>
        <taxon>Salvia</taxon>
        <taxon>Salvia subgen. Calosphace</taxon>
    </lineage>
</organism>
<keyword evidence="6" id="KW-0206">Cytoskeleton</keyword>
<dbReference type="GO" id="GO:0003779">
    <property type="term" value="F:actin binding"/>
    <property type="evidence" value="ECO:0007669"/>
    <property type="project" value="UniProtKB-KW"/>
</dbReference>
<keyword evidence="4" id="KW-0597">Phosphoprotein</keyword>
<dbReference type="SUPFAM" id="SSF55770">
    <property type="entry name" value="Profilin (actin-binding protein)"/>
    <property type="match status" value="1"/>
</dbReference>
<dbReference type="PRINTS" id="PR00392">
    <property type="entry name" value="PROFILIN"/>
</dbReference>
<evidence type="ECO:0000313" key="8">
    <source>
        <dbReference type="EMBL" id="KAL1537168.1"/>
    </source>
</evidence>
<dbReference type="InterPro" id="IPR048278">
    <property type="entry name" value="PFN"/>
</dbReference>
<dbReference type="InterPro" id="IPR036140">
    <property type="entry name" value="PFN_sf"/>
</dbReference>
<dbReference type="EMBL" id="JBEAFC010000011">
    <property type="protein sequence ID" value="KAL1537168.1"/>
    <property type="molecule type" value="Genomic_DNA"/>
</dbReference>
<sequence>MWLQSFLEEQLRSEIGDGLFLNSIAIVGQDGSVLAQTINFPNLKPNEVTSMMNEFDNPGSLAPTGLHIGGSSYFVIRGEAGAVIRGTGKNIGHNVTIKKTTLGLIIGIYEAVINSPAPGNMVVEEMGDYLIQQGL</sequence>
<gene>
    <name evidence="8" type="ORF">AAHA92_29712</name>
</gene>
<dbReference type="PANTHER" id="PTHR11604">
    <property type="entry name" value="PROFILIN"/>
    <property type="match status" value="1"/>
</dbReference>
<dbReference type="Pfam" id="PF00235">
    <property type="entry name" value="Profilin"/>
    <property type="match status" value="1"/>
</dbReference>
<dbReference type="Gene3D" id="3.30.450.30">
    <property type="entry name" value="Dynein light chain 2a, cytoplasmic"/>
    <property type="match status" value="1"/>
</dbReference>
<dbReference type="AlphaFoldDB" id="A0ABD1G2D6"/>
<evidence type="ECO:0000256" key="5">
    <source>
        <dbReference type="ARBA" id="ARBA00023203"/>
    </source>
</evidence>
<comment type="caution">
    <text evidence="8">The sequence shown here is derived from an EMBL/GenBank/DDBJ whole genome shotgun (WGS) entry which is preliminary data.</text>
</comment>
<dbReference type="CDD" id="cd00148">
    <property type="entry name" value="PROF"/>
    <property type="match status" value="1"/>
</dbReference>
<reference evidence="8 9" key="1">
    <citation type="submission" date="2024-06" db="EMBL/GenBank/DDBJ databases">
        <title>A chromosome level genome sequence of Diviner's sage (Salvia divinorum).</title>
        <authorList>
            <person name="Ford S.A."/>
            <person name="Ro D.-K."/>
            <person name="Ness R.W."/>
            <person name="Phillips M.A."/>
        </authorList>
    </citation>
    <scope>NUCLEOTIDE SEQUENCE [LARGE SCALE GENOMIC DNA]</scope>
    <source>
        <strain evidence="8">SAF-2024a</strain>
        <tissue evidence="8">Leaf</tissue>
    </source>
</reference>
<evidence type="ECO:0000256" key="2">
    <source>
        <dbReference type="ARBA" id="ARBA00010058"/>
    </source>
</evidence>
<dbReference type="GO" id="GO:0005856">
    <property type="term" value="C:cytoskeleton"/>
    <property type="evidence" value="ECO:0007669"/>
    <property type="project" value="UniProtKB-SubCell"/>
</dbReference>
<evidence type="ECO:0000256" key="3">
    <source>
        <dbReference type="ARBA" id="ARBA00022490"/>
    </source>
</evidence>
<keyword evidence="5 7" id="KW-0009">Actin-binding</keyword>
<comment type="similarity">
    <text evidence="2 7">Belongs to the profilin family.</text>
</comment>